<feature type="domain" description="HTH bat-type" evidence="3">
    <location>
        <begin position="170"/>
        <end position="221"/>
    </location>
</feature>
<keyword evidence="1" id="KW-0805">Transcription regulation</keyword>
<dbReference type="OrthoDB" id="194393at2157"/>
<dbReference type="STRING" id="1765655.AMR74_03895"/>
<dbReference type="InterPro" id="IPR007050">
    <property type="entry name" value="HTH_bacterioopsin"/>
</dbReference>
<dbReference type="PANTHER" id="PTHR34236">
    <property type="entry name" value="DIMETHYL SULFOXIDE REDUCTASE TRANSCRIPTIONAL ACTIVATOR"/>
    <property type="match status" value="1"/>
</dbReference>
<keyword evidence="5" id="KW-1185">Reference proteome</keyword>
<dbReference type="Pfam" id="PF04967">
    <property type="entry name" value="HTH_10"/>
    <property type="match status" value="1"/>
</dbReference>
<evidence type="ECO:0000313" key="4">
    <source>
        <dbReference type="EMBL" id="KOX98049.1"/>
    </source>
</evidence>
<dbReference type="RefSeq" id="WP_053770735.1">
    <property type="nucleotide sequence ID" value="NZ_LIST01000001.1"/>
</dbReference>
<dbReference type="PANTHER" id="PTHR34236:SF1">
    <property type="entry name" value="DIMETHYL SULFOXIDE REDUCTASE TRANSCRIPTIONAL ACTIVATOR"/>
    <property type="match status" value="1"/>
</dbReference>
<dbReference type="Gene3D" id="1.10.10.10">
    <property type="entry name" value="Winged helix-like DNA-binding domain superfamily/Winged helix DNA-binding domain"/>
    <property type="match status" value="1"/>
</dbReference>
<dbReference type="AlphaFoldDB" id="A0A0M9ASP4"/>
<gene>
    <name evidence="4" type="ORF">AMR74_03895</name>
</gene>
<organism evidence="4 5">
    <name type="scientific">Halorubrum tropicale</name>
    <dbReference type="NCBI Taxonomy" id="1765655"/>
    <lineage>
        <taxon>Archaea</taxon>
        <taxon>Methanobacteriati</taxon>
        <taxon>Methanobacteriota</taxon>
        <taxon>Stenosarchaea group</taxon>
        <taxon>Halobacteria</taxon>
        <taxon>Halobacteriales</taxon>
        <taxon>Haloferacaceae</taxon>
        <taxon>Halorubrum</taxon>
    </lineage>
</organism>
<name>A0A0M9ASP4_9EURY</name>
<dbReference type="Proteomes" id="UP000037747">
    <property type="component" value="Unassembled WGS sequence"/>
</dbReference>
<dbReference type="InterPro" id="IPR036388">
    <property type="entry name" value="WH-like_DNA-bd_sf"/>
</dbReference>
<keyword evidence="2" id="KW-0804">Transcription</keyword>
<proteinExistence type="predicted"/>
<protein>
    <recommendedName>
        <fullName evidence="3">HTH bat-type domain-containing protein</fullName>
    </recommendedName>
</protein>
<evidence type="ECO:0000259" key="3">
    <source>
        <dbReference type="Pfam" id="PF04967"/>
    </source>
</evidence>
<reference evidence="4 5" key="1">
    <citation type="submission" date="2015-08" db="EMBL/GenBank/DDBJ databases">
        <title>Genomes of Isolates from Cabo Rojo, PR.</title>
        <authorList>
            <person name="Sanchez-Nieves R.L."/>
            <person name="Montalvo-Rodriguez R."/>
        </authorList>
    </citation>
    <scope>NUCLEOTIDE SEQUENCE [LARGE SCALE GENOMIC DNA]</scope>
    <source>
        <strain evidence="4 5">5</strain>
    </source>
</reference>
<evidence type="ECO:0000256" key="1">
    <source>
        <dbReference type="ARBA" id="ARBA00023015"/>
    </source>
</evidence>
<comment type="caution">
    <text evidence="4">The sequence shown here is derived from an EMBL/GenBank/DDBJ whole genome shotgun (WGS) entry which is preliminary data.</text>
</comment>
<evidence type="ECO:0000313" key="5">
    <source>
        <dbReference type="Proteomes" id="UP000037747"/>
    </source>
</evidence>
<evidence type="ECO:0000256" key="2">
    <source>
        <dbReference type="ARBA" id="ARBA00023163"/>
    </source>
</evidence>
<dbReference type="PATRIC" id="fig|1705389.3.peg.1089"/>
<accession>A0A0M9ASP4</accession>
<dbReference type="EMBL" id="LIST01000001">
    <property type="protein sequence ID" value="KOX98049.1"/>
    <property type="molecule type" value="Genomic_DNA"/>
</dbReference>
<sequence length="246" mass="26834">MREVTFRIRHAGEPECEVSARHPEVRYRSVSSMTGSGPERKRIAELTGPPAEIEAFVEEFREFDLVVSAEPLAPIEGTHAYVALTIDAGAADWEGIGERFSRMGIHYRTGTTIAGGVERWTAYLEDDDDLSAVMRELERGGNEVELARNVELSSIERSPQLPASGLLDGLTDRQREVLATAIAAGYYDHGGGVGVEEVAAELGLGSTTVWEHLSRAESSVMNALFERFAEGEPIGAVRETDRSESP</sequence>